<dbReference type="NCBIfam" id="NF009732">
    <property type="entry name" value="PRK13255.1"/>
    <property type="match status" value="1"/>
</dbReference>
<dbReference type="Pfam" id="PF05724">
    <property type="entry name" value="TPMT"/>
    <property type="match status" value="1"/>
</dbReference>
<feature type="binding site" evidence="9">
    <location>
        <position position="10"/>
    </location>
    <ligand>
        <name>S-adenosyl-L-methionine</name>
        <dbReference type="ChEBI" id="CHEBI:59789"/>
    </ligand>
</feature>
<dbReference type="InterPro" id="IPR008854">
    <property type="entry name" value="TPMT"/>
</dbReference>
<comment type="catalytic activity">
    <reaction evidence="1 9">
        <text>S-adenosyl-L-methionine + a thiopurine = S-adenosyl-L-homocysteine + a thiopurine S-methylether.</text>
        <dbReference type="EC" id="2.1.1.67"/>
    </reaction>
</comment>
<feature type="binding site" evidence="9">
    <location>
        <position position="123"/>
    </location>
    <ligand>
        <name>S-adenosyl-L-methionine</name>
        <dbReference type="ChEBI" id="CHEBI:59789"/>
    </ligand>
</feature>
<dbReference type="NCBIfam" id="TIGR03840">
    <property type="entry name" value="TMPT_Se_Te"/>
    <property type="match status" value="1"/>
</dbReference>
<dbReference type="Gene3D" id="3.40.50.150">
    <property type="entry name" value="Vaccinia Virus protein VP39"/>
    <property type="match status" value="1"/>
</dbReference>
<dbReference type="EMBL" id="JAVRIB010000006">
    <property type="protein sequence ID" value="MDT0634678.1"/>
    <property type="molecule type" value="Genomic_DNA"/>
</dbReference>
<gene>
    <name evidence="9" type="primary">tpm</name>
    <name evidence="10" type="ORF">RM532_06885</name>
</gene>
<comment type="similarity">
    <text evidence="3 9">Belongs to the class I-like SAM-binding methyltransferase superfamily. TPMT family.</text>
</comment>
<comment type="caution">
    <text evidence="10">The sequence shown here is derived from an EMBL/GenBank/DDBJ whole genome shotgun (WGS) entry which is preliminary data.</text>
</comment>
<accession>A0ABU3BZE2</accession>
<dbReference type="Proteomes" id="UP001251857">
    <property type="component" value="Unassembled WGS sequence"/>
</dbReference>
<keyword evidence="7 9" id="KW-0808">Transferase</keyword>
<evidence type="ECO:0000256" key="6">
    <source>
        <dbReference type="ARBA" id="ARBA00022603"/>
    </source>
</evidence>
<dbReference type="RefSeq" id="WP_311652479.1">
    <property type="nucleotide sequence ID" value="NZ_JAVRIB010000006.1"/>
</dbReference>
<evidence type="ECO:0000256" key="2">
    <source>
        <dbReference type="ARBA" id="ARBA00004496"/>
    </source>
</evidence>
<dbReference type="InterPro" id="IPR029063">
    <property type="entry name" value="SAM-dependent_MTases_sf"/>
</dbReference>
<keyword evidence="11" id="KW-1185">Reference proteome</keyword>
<proteinExistence type="inferred from homology"/>
<evidence type="ECO:0000256" key="5">
    <source>
        <dbReference type="ARBA" id="ARBA00022490"/>
    </source>
</evidence>
<feature type="binding site" evidence="9">
    <location>
        <position position="66"/>
    </location>
    <ligand>
        <name>S-adenosyl-L-methionine</name>
        <dbReference type="ChEBI" id="CHEBI:59789"/>
    </ligand>
</feature>
<feature type="binding site" evidence="9">
    <location>
        <position position="45"/>
    </location>
    <ligand>
        <name>S-adenosyl-L-methionine</name>
        <dbReference type="ChEBI" id="CHEBI:59789"/>
    </ligand>
</feature>
<dbReference type="GO" id="GO:0008119">
    <property type="term" value="F:thiopurine S-methyltransferase activity"/>
    <property type="evidence" value="ECO:0007669"/>
    <property type="project" value="UniProtKB-EC"/>
</dbReference>
<evidence type="ECO:0000313" key="11">
    <source>
        <dbReference type="Proteomes" id="UP001251857"/>
    </source>
</evidence>
<dbReference type="SUPFAM" id="SSF53335">
    <property type="entry name" value="S-adenosyl-L-methionine-dependent methyltransferases"/>
    <property type="match status" value="1"/>
</dbReference>
<protein>
    <recommendedName>
        <fullName evidence="4 9">Thiopurine S-methyltransferase</fullName>
        <ecNumber evidence="4 9">2.1.1.67</ecNumber>
    </recommendedName>
    <alternativeName>
        <fullName evidence="9">Thiopurine methyltransferase</fullName>
    </alternativeName>
</protein>
<dbReference type="PIRSF" id="PIRSF023956">
    <property type="entry name" value="Thiopurine_S-methyltransferase"/>
    <property type="match status" value="1"/>
</dbReference>
<dbReference type="PANTHER" id="PTHR10259">
    <property type="entry name" value="THIOPURINE S-METHYLTRANSFERASE"/>
    <property type="match status" value="1"/>
</dbReference>
<reference evidence="10 11" key="1">
    <citation type="submission" date="2023-09" db="EMBL/GenBank/DDBJ databases">
        <authorList>
            <person name="Rey-Velasco X."/>
        </authorList>
    </citation>
    <scope>NUCLEOTIDE SEQUENCE [LARGE SCALE GENOMIC DNA]</scope>
    <source>
        <strain evidence="10 11">W335</strain>
    </source>
</reference>
<comment type="subcellular location">
    <subcellularLocation>
        <location evidence="2 9">Cytoplasm</location>
    </subcellularLocation>
</comment>
<evidence type="ECO:0000313" key="10">
    <source>
        <dbReference type="EMBL" id="MDT0634678.1"/>
    </source>
</evidence>
<dbReference type="InterPro" id="IPR025835">
    <property type="entry name" value="Thiopurine_S-MeTrfase"/>
</dbReference>
<name>A0ABU3BZE2_9GAMM</name>
<evidence type="ECO:0000256" key="7">
    <source>
        <dbReference type="ARBA" id="ARBA00022679"/>
    </source>
</evidence>
<organism evidence="10 11">
    <name type="scientific">Spectribacter hydrogenoxidans</name>
    <dbReference type="NCBI Taxonomy" id="3075608"/>
    <lineage>
        <taxon>Bacteria</taxon>
        <taxon>Pseudomonadati</taxon>
        <taxon>Pseudomonadota</taxon>
        <taxon>Gammaproteobacteria</taxon>
        <taxon>Salinisphaerales</taxon>
        <taxon>Salinisphaeraceae</taxon>
        <taxon>Spectribacter</taxon>
    </lineage>
</organism>
<dbReference type="InterPro" id="IPR022474">
    <property type="entry name" value="Thiopur_S-MeTfrase_Se/Te_detox"/>
</dbReference>
<dbReference type="HAMAP" id="MF_00812">
    <property type="entry name" value="Thiopur_methtran"/>
    <property type="match status" value="1"/>
</dbReference>
<keyword evidence="6 9" id="KW-0489">Methyltransferase</keyword>
<evidence type="ECO:0000256" key="1">
    <source>
        <dbReference type="ARBA" id="ARBA00000903"/>
    </source>
</evidence>
<evidence type="ECO:0000256" key="8">
    <source>
        <dbReference type="ARBA" id="ARBA00022691"/>
    </source>
</evidence>
<dbReference type="EC" id="2.1.1.67" evidence="4 9"/>
<evidence type="ECO:0000256" key="4">
    <source>
        <dbReference type="ARBA" id="ARBA00011905"/>
    </source>
</evidence>
<dbReference type="GO" id="GO:0032259">
    <property type="term" value="P:methylation"/>
    <property type="evidence" value="ECO:0007669"/>
    <property type="project" value="UniProtKB-KW"/>
</dbReference>
<sequence>MDQAFWHARWSRDEIGFHQPAGNPLLAAHWDRIGVPAAGEVLVPLCGKTPDMAWLAGRGHSVTGVELSDTAARDFFAEQNMTPRMDEYAGFLRYRADRIRIDVGDFFAWPAAAFAGCDGFYDRASLIALPPDMRQRYADTLGSRLPPGSRGLLIGLTYPPGQISGPPFSVDHDEVMARLSPYFDIEVLADNDALANSPNLRDRGVTELRETAYRLVRRA</sequence>
<evidence type="ECO:0000256" key="9">
    <source>
        <dbReference type="HAMAP-Rule" id="MF_00812"/>
    </source>
</evidence>
<dbReference type="PANTHER" id="PTHR10259:SF11">
    <property type="entry name" value="THIOPURINE S-METHYLTRANSFERASE"/>
    <property type="match status" value="1"/>
</dbReference>
<dbReference type="PROSITE" id="PS51585">
    <property type="entry name" value="SAM_MT_TPMT"/>
    <property type="match status" value="1"/>
</dbReference>
<keyword evidence="8 9" id="KW-0949">S-adenosyl-L-methionine</keyword>
<evidence type="ECO:0000256" key="3">
    <source>
        <dbReference type="ARBA" id="ARBA00008145"/>
    </source>
</evidence>
<keyword evidence="5 9" id="KW-0963">Cytoplasm</keyword>